<keyword evidence="5 9" id="KW-0442">Lipid degradation</keyword>
<dbReference type="EMBL" id="LSBJ02000004">
    <property type="protein sequence ID" value="OAQ66287.1"/>
    <property type="molecule type" value="Genomic_DNA"/>
</dbReference>
<evidence type="ECO:0000256" key="5">
    <source>
        <dbReference type="ARBA" id="ARBA00022963"/>
    </source>
</evidence>
<dbReference type="Pfam" id="PF01735">
    <property type="entry name" value="PLA2_B"/>
    <property type="match status" value="1"/>
</dbReference>
<reference evidence="13 14" key="1">
    <citation type="journal article" date="2016" name="PLoS Pathog.">
        <title>Biosynthesis of antibiotic leucinostatins in bio-control fungus Purpureocillium lilacinum and their inhibition on phytophthora revealed by genome mining.</title>
        <authorList>
            <person name="Wang G."/>
            <person name="Liu Z."/>
            <person name="Lin R."/>
            <person name="Li E."/>
            <person name="Mao Z."/>
            <person name="Ling J."/>
            <person name="Yang Y."/>
            <person name="Yin W.B."/>
            <person name="Xie B."/>
        </authorList>
    </citation>
    <scope>NUCLEOTIDE SEQUENCE [LARGE SCALE GENOMIC DNA]</scope>
    <source>
        <strain evidence="13">170</strain>
    </source>
</reference>
<dbReference type="GO" id="GO:0046475">
    <property type="term" value="P:glycerophospholipid catabolic process"/>
    <property type="evidence" value="ECO:0007669"/>
    <property type="project" value="TreeGrafter"/>
</dbReference>
<evidence type="ECO:0000256" key="8">
    <source>
        <dbReference type="ARBA" id="ARBA00049531"/>
    </source>
</evidence>
<dbReference type="PANTHER" id="PTHR10728:SF33">
    <property type="entry name" value="LYSOPHOSPHOLIPASE 1-RELATED"/>
    <property type="match status" value="1"/>
</dbReference>
<evidence type="ECO:0000256" key="9">
    <source>
        <dbReference type="PROSITE-ProRule" id="PRU00555"/>
    </source>
</evidence>
<dbReference type="OrthoDB" id="4084751at2759"/>
<evidence type="ECO:0000256" key="4">
    <source>
        <dbReference type="ARBA" id="ARBA00022801"/>
    </source>
</evidence>
<feature type="signal peptide" evidence="10">
    <location>
        <begin position="1"/>
        <end position="25"/>
    </location>
</feature>
<keyword evidence="7" id="KW-0325">Glycoprotein</keyword>
<organism evidence="13 14">
    <name type="scientific">Pochonia chlamydosporia 170</name>
    <dbReference type="NCBI Taxonomy" id="1380566"/>
    <lineage>
        <taxon>Eukaryota</taxon>
        <taxon>Fungi</taxon>
        <taxon>Dikarya</taxon>
        <taxon>Ascomycota</taxon>
        <taxon>Pezizomycotina</taxon>
        <taxon>Sordariomycetes</taxon>
        <taxon>Hypocreomycetidae</taxon>
        <taxon>Hypocreales</taxon>
        <taxon>Clavicipitaceae</taxon>
        <taxon>Pochonia</taxon>
    </lineage>
</organism>
<dbReference type="FunFam" id="3.40.1090.10:FF:000010">
    <property type="entry name" value="Lysophospholipase"/>
    <property type="match status" value="1"/>
</dbReference>
<evidence type="ECO:0000256" key="10">
    <source>
        <dbReference type="RuleBase" id="RU362103"/>
    </source>
</evidence>
<dbReference type="RefSeq" id="XP_018143374.1">
    <property type="nucleotide sequence ID" value="XM_018286653.1"/>
</dbReference>
<comment type="similarity">
    <text evidence="1 10">Belongs to the lysophospholipase family.</text>
</comment>
<evidence type="ECO:0000259" key="12">
    <source>
        <dbReference type="PROSITE" id="PS51210"/>
    </source>
</evidence>
<gene>
    <name evidence="13" type="ORF">VFPPC_07853</name>
</gene>
<accession>A0A179FLU7</accession>
<dbReference type="GO" id="GO:0005783">
    <property type="term" value="C:endoplasmic reticulum"/>
    <property type="evidence" value="ECO:0007669"/>
    <property type="project" value="TreeGrafter"/>
</dbReference>
<feature type="region of interest" description="Disordered" evidence="11">
    <location>
        <begin position="104"/>
        <end position="138"/>
    </location>
</feature>
<dbReference type="SUPFAM" id="SSF52151">
    <property type="entry name" value="FabD/lysophospholipase-like"/>
    <property type="match status" value="1"/>
</dbReference>
<comment type="catalytic activity">
    <reaction evidence="8 10">
        <text>a 1-acyl-sn-glycero-3-phosphocholine + H2O = sn-glycerol 3-phosphocholine + a fatty acid + H(+)</text>
        <dbReference type="Rhea" id="RHEA:15177"/>
        <dbReference type="ChEBI" id="CHEBI:15377"/>
        <dbReference type="ChEBI" id="CHEBI:15378"/>
        <dbReference type="ChEBI" id="CHEBI:16870"/>
        <dbReference type="ChEBI" id="CHEBI:28868"/>
        <dbReference type="ChEBI" id="CHEBI:58168"/>
        <dbReference type="EC" id="3.1.1.5"/>
    </reaction>
</comment>
<dbReference type="PROSITE" id="PS51210">
    <property type="entry name" value="PLA2C"/>
    <property type="match status" value="1"/>
</dbReference>
<evidence type="ECO:0000256" key="11">
    <source>
        <dbReference type="SAM" id="MobiDB-lite"/>
    </source>
</evidence>
<evidence type="ECO:0000256" key="6">
    <source>
        <dbReference type="ARBA" id="ARBA00023098"/>
    </source>
</evidence>
<dbReference type="EC" id="3.1.1.5" evidence="2 10"/>
<dbReference type="InterPro" id="IPR016035">
    <property type="entry name" value="Acyl_Trfase/lysoPLipase"/>
</dbReference>
<keyword evidence="3 10" id="KW-0732">Signal</keyword>
<dbReference type="Proteomes" id="UP000078397">
    <property type="component" value="Unassembled WGS sequence"/>
</dbReference>
<dbReference type="SMART" id="SM00022">
    <property type="entry name" value="PLAc"/>
    <property type="match status" value="1"/>
</dbReference>
<dbReference type="PANTHER" id="PTHR10728">
    <property type="entry name" value="CYTOSOLIC PHOSPHOLIPASE A2"/>
    <property type="match status" value="1"/>
</dbReference>
<dbReference type="GeneID" id="28850647"/>
<dbReference type="KEGG" id="pchm:VFPPC_07853"/>
<evidence type="ECO:0000313" key="13">
    <source>
        <dbReference type="EMBL" id="OAQ66287.1"/>
    </source>
</evidence>
<dbReference type="GO" id="GO:0004623">
    <property type="term" value="F:phospholipase A2 activity"/>
    <property type="evidence" value="ECO:0007669"/>
    <property type="project" value="TreeGrafter"/>
</dbReference>
<feature type="chain" id="PRO_5007950181" description="Lysophospholipase" evidence="10">
    <location>
        <begin position="26"/>
        <end position="709"/>
    </location>
</feature>
<feature type="domain" description="PLA2c" evidence="12">
    <location>
        <begin position="116"/>
        <end position="662"/>
    </location>
</feature>
<feature type="compositionally biased region" description="Polar residues" evidence="11">
    <location>
        <begin position="44"/>
        <end position="53"/>
    </location>
</feature>
<keyword evidence="6 9" id="KW-0443">Lipid metabolism</keyword>
<dbReference type="STRING" id="1380566.A0A179FLU7"/>
<dbReference type="InterPro" id="IPR002642">
    <property type="entry name" value="LysoPLipase_cat_dom"/>
</dbReference>
<feature type="region of interest" description="Disordered" evidence="11">
    <location>
        <begin position="44"/>
        <end position="63"/>
    </location>
</feature>
<dbReference type="Gene3D" id="3.40.1090.10">
    <property type="entry name" value="Cytosolic phospholipase A2 catalytic domain"/>
    <property type="match status" value="1"/>
</dbReference>
<dbReference type="GO" id="GO:0005829">
    <property type="term" value="C:cytosol"/>
    <property type="evidence" value="ECO:0007669"/>
    <property type="project" value="TreeGrafter"/>
</dbReference>
<evidence type="ECO:0000256" key="2">
    <source>
        <dbReference type="ARBA" id="ARBA00013274"/>
    </source>
</evidence>
<evidence type="ECO:0000256" key="1">
    <source>
        <dbReference type="ARBA" id="ARBA00008780"/>
    </source>
</evidence>
<sequence>MAIRSQLSLLLAAATALAPAQVAAAVAEPPTSWDLDAAPNCMFPTTSSRGSGHNTRRRHHTPRSTSGIIANAFYPSLADLPHQYSPSESADVIRDTYLINRATNQSPKGYAPSPVNCPKTRPKVRDGSSLSSQEKEWIPKRRNETVTPIRKFLKRIAIPNFDSDAYLKNATSDPTALPNIGLAVSGGGYRAMLNGAGAVAAWDSRSTGSETKGNLGGLLQSATYISGLSGGSWLVGSMYTNNFTSVQDAVNAPEIWQFDDSILKGPQQYSLLQYYREILDDVEAKDNAGFDRSITDYWGRMLSYQLINATNGGPGYTFSSIANDPDFSSGKNPLPFIIADGRAPGQKIIASNSTIFEFSPWEFGSFDPSLQGFIPLQYVGSNFTNGSIPDKEKCIVGFDNAGFVMGTSSSLFNQIVLYIKDGNSRYVPDDIPKFIVEALTSFLNTLGDKSNDIADWTPNPFKGWNTANNPSANETRLTLVDGGEDLQNVPYHPHLFRERNVDVVFSIDSSADTDSSWPDGASAIASYERSLQSSISNGTGFPPVPGKDTFINLGLNTKPVFFGCNSSNLTTPSPLIVYIPNYPYIYQSNISTFQMAIKSDERDAIIQNGWAVATQLNSTRDSDWAVCVGCAMLARSFERTKTTVPDKCRQCFTHYCWNGTLNETKPAPYVPNLYGKPILTKSSDAASQGLSTMMTTMGLFVMAVTAFNL</sequence>
<evidence type="ECO:0000256" key="3">
    <source>
        <dbReference type="ARBA" id="ARBA00022729"/>
    </source>
</evidence>
<name>A0A179FLU7_METCM</name>
<dbReference type="GO" id="GO:0004622">
    <property type="term" value="F:phosphatidylcholine lysophospholipase activity"/>
    <property type="evidence" value="ECO:0007669"/>
    <property type="project" value="UniProtKB-EC"/>
</dbReference>
<evidence type="ECO:0000256" key="7">
    <source>
        <dbReference type="ARBA" id="ARBA00023180"/>
    </source>
</evidence>
<evidence type="ECO:0000313" key="14">
    <source>
        <dbReference type="Proteomes" id="UP000078397"/>
    </source>
</evidence>
<proteinExistence type="inferred from homology"/>
<comment type="caution">
    <text evidence="13">The sequence shown here is derived from an EMBL/GenBank/DDBJ whole genome shotgun (WGS) entry which is preliminary data.</text>
</comment>
<keyword evidence="4 9" id="KW-0378">Hydrolase</keyword>
<dbReference type="AlphaFoldDB" id="A0A179FLU7"/>
<keyword evidence="14" id="KW-1185">Reference proteome</keyword>
<protein>
    <recommendedName>
        <fullName evidence="2 10">Lysophospholipase</fullName>
        <ecNumber evidence="2 10">3.1.1.5</ecNumber>
    </recommendedName>
</protein>